<comment type="catalytic activity">
    <reaction evidence="1">
        <text>2-hydroxychromene-2-carboxylate = (3E)-4-(2-hydroxyphenyl)-2-oxobut-3-enoate</text>
        <dbReference type="Rhea" id="RHEA:27401"/>
        <dbReference type="ChEBI" id="CHEBI:59350"/>
        <dbReference type="ChEBI" id="CHEBI:59353"/>
        <dbReference type="EC" id="5.99.1.4"/>
    </reaction>
</comment>
<proteinExistence type="inferred from homology"/>
<dbReference type="InterPro" id="IPR051924">
    <property type="entry name" value="GST_Kappa/NadH"/>
</dbReference>
<sequence>MPKVITHYFFVPSPWAFFGLRRVMDIAKRHNAVIDHRPVDPAEIFKHGGGVPLHKRPIPRQEYRMVELKRWRKFLNIPINENPEFFPVNGGLAAGTMIAAKLDGHDISNLIMAIMEDIWVNERNVADPETIRAALARVNLAGKYLDQAQDQAVSDTFKAYTEDAKALNVFGSPAYFIDDEMFWGQDRLDFVERALAERD</sequence>
<dbReference type="SUPFAM" id="SSF52833">
    <property type="entry name" value="Thioredoxin-like"/>
    <property type="match status" value="1"/>
</dbReference>
<evidence type="ECO:0000259" key="3">
    <source>
        <dbReference type="Pfam" id="PF01323"/>
    </source>
</evidence>
<gene>
    <name evidence="4" type="ORF">TH25_04260</name>
</gene>
<accession>A0A367XJD3</accession>
<dbReference type="InterPro" id="IPR044087">
    <property type="entry name" value="NahD-like"/>
</dbReference>
<dbReference type="InterPro" id="IPR001853">
    <property type="entry name" value="DSBA-like_thioredoxin_dom"/>
</dbReference>
<dbReference type="GO" id="GO:0006749">
    <property type="term" value="P:glutathione metabolic process"/>
    <property type="evidence" value="ECO:0007669"/>
    <property type="project" value="TreeGrafter"/>
</dbReference>
<dbReference type="InterPro" id="IPR036249">
    <property type="entry name" value="Thioredoxin-like_sf"/>
</dbReference>
<dbReference type="Pfam" id="PF01323">
    <property type="entry name" value="DSBA"/>
    <property type="match status" value="1"/>
</dbReference>
<dbReference type="AlphaFoldDB" id="A0A367XJD3"/>
<dbReference type="CDD" id="cd03022">
    <property type="entry name" value="DsbA_HCCA_Iso"/>
    <property type="match status" value="1"/>
</dbReference>
<evidence type="ECO:0000256" key="2">
    <source>
        <dbReference type="PIRSR" id="PIRSR006386-1"/>
    </source>
</evidence>
<dbReference type="Gene3D" id="3.40.30.10">
    <property type="entry name" value="Glutaredoxin"/>
    <property type="match status" value="1"/>
</dbReference>
<dbReference type="PANTHER" id="PTHR42943:SF2">
    <property type="entry name" value="GLUTATHIONE S-TRANSFERASE KAPPA 1"/>
    <property type="match status" value="1"/>
</dbReference>
<reference evidence="4 5" key="1">
    <citation type="submission" date="2014-07" db="EMBL/GenBank/DDBJ databases">
        <title>Draft genome sequence of Thalassospira profundimaris S25-3-2.</title>
        <authorList>
            <person name="Lai Q."/>
            <person name="Shao Z."/>
        </authorList>
    </citation>
    <scope>NUCLEOTIDE SEQUENCE [LARGE SCALE GENOMIC DNA]</scope>
    <source>
        <strain evidence="4 5">S25-3-2</strain>
    </source>
</reference>
<dbReference type="OrthoDB" id="5244108at2"/>
<dbReference type="GO" id="GO:0004602">
    <property type="term" value="F:glutathione peroxidase activity"/>
    <property type="evidence" value="ECO:0007669"/>
    <property type="project" value="TreeGrafter"/>
</dbReference>
<feature type="active site" description="Nucleophile" evidence="2">
    <location>
        <position position="13"/>
    </location>
</feature>
<comment type="caution">
    <text evidence="4">The sequence shown here is derived from an EMBL/GenBank/DDBJ whole genome shotgun (WGS) entry which is preliminary data.</text>
</comment>
<keyword evidence="1" id="KW-0413">Isomerase</keyword>
<evidence type="ECO:0000256" key="1">
    <source>
        <dbReference type="PIRNR" id="PIRNR006386"/>
    </source>
</evidence>
<dbReference type="Proteomes" id="UP000252517">
    <property type="component" value="Unassembled WGS sequence"/>
</dbReference>
<evidence type="ECO:0000313" key="5">
    <source>
        <dbReference type="Proteomes" id="UP000252517"/>
    </source>
</evidence>
<dbReference type="RefSeq" id="WP_114087144.1">
    <property type="nucleotide sequence ID" value="NZ_JPWH01000002.1"/>
</dbReference>
<dbReference type="EMBL" id="JPWH01000002">
    <property type="protein sequence ID" value="RCK53728.1"/>
    <property type="molecule type" value="Genomic_DNA"/>
</dbReference>
<organism evidence="4 5">
    <name type="scientific">Thalassospira profundimaris</name>
    <dbReference type="NCBI Taxonomy" id="502049"/>
    <lineage>
        <taxon>Bacteria</taxon>
        <taxon>Pseudomonadati</taxon>
        <taxon>Pseudomonadota</taxon>
        <taxon>Alphaproteobacteria</taxon>
        <taxon>Rhodospirillales</taxon>
        <taxon>Thalassospiraceae</taxon>
        <taxon>Thalassospira</taxon>
    </lineage>
</organism>
<name>A0A367XJD3_9PROT</name>
<dbReference type="GO" id="GO:0018845">
    <property type="term" value="F:2-hydroxychromene-2-carboxylate isomerase activity"/>
    <property type="evidence" value="ECO:0007669"/>
    <property type="project" value="UniProtKB-UniRule"/>
</dbReference>
<dbReference type="PANTHER" id="PTHR42943">
    <property type="entry name" value="GLUTATHIONE S-TRANSFERASE KAPPA"/>
    <property type="match status" value="1"/>
</dbReference>
<evidence type="ECO:0000313" key="4">
    <source>
        <dbReference type="EMBL" id="RCK53728.1"/>
    </source>
</evidence>
<dbReference type="GO" id="GO:0004364">
    <property type="term" value="F:glutathione transferase activity"/>
    <property type="evidence" value="ECO:0007669"/>
    <property type="project" value="TreeGrafter"/>
</dbReference>
<dbReference type="EC" id="5.99.1.4" evidence="1"/>
<comment type="similarity">
    <text evidence="1">Belongs to the GST superfamily. NadH family.</text>
</comment>
<dbReference type="PIRSF" id="PIRSF006386">
    <property type="entry name" value="HCCAis_GSTk"/>
    <property type="match status" value="1"/>
</dbReference>
<feature type="domain" description="DSBA-like thioredoxin" evidence="3">
    <location>
        <begin position="5"/>
        <end position="196"/>
    </location>
</feature>
<protein>
    <recommendedName>
        <fullName evidence="1">2-hydroxychromene-2-carboxylate isomerase</fullName>
        <ecNumber evidence="1">5.99.1.4</ecNumber>
    </recommendedName>
</protein>
<dbReference type="InterPro" id="IPR014440">
    <property type="entry name" value="HCCAis_GSTk"/>
</dbReference>
<dbReference type="GO" id="GO:1901170">
    <property type="term" value="P:naphthalene catabolic process"/>
    <property type="evidence" value="ECO:0007669"/>
    <property type="project" value="InterPro"/>
</dbReference>